<dbReference type="EMBL" id="AP012046">
    <property type="protein sequence ID" value="BAK95161.1"/>
    <property type="molecule type" value="Genomic_DNA"/>
</dbReference>
<gene>
    <name evidence="1" type="ordered locus">TEH_18340</name>
</gene>
<name>A0AAN1VSD6_TETHN</name>
<dbReference type="Proteomes" id="UP000002663">
    <property type="component" value="Chromosome"/>
</dbReference>
<evidence type="ECO:0000313" key="1">
    <source>
        <dbReference type="EMBL" id="BAK95161.1"/>
    </source>
</evidence>
<dbReference type="KEGG" id="thl:TEH_18340"/>
<dbReference type="AlphaFoldDB" id="A0AAN1VSD6"/>
<dbReference type="RefSeq" id="WP_014125203.1">
    <property type="nucleotide sequence ID" value="NC_016052.1"/>
</dbReference>
<protein>
    <submittedName>
        <fullName evidence="1">Uncharacterized protein</fullName>
    </submittedName>
</protein>
<proteinExistence type="predicted"/>
<sequence length="61" mass="7257">MTGKEYLAFMQEGNYKRTQIVRLMEQCVALFEKNGMRKKAEITKWEILEIAEIEKEKGELM</sequence>
<reference evidence="1 2" key="1">
    <citation type="submission" date="2011-01" db="EMBL/GenBank/DDBJ databases">
        <title>Whole genome sequence of Tetragenococcus halophilus NBRC 12172.</title>
        <authorList>
            <person name="Nakazawa H."/>
            <person name="Omata S."/>
            <person name="Koga C."/>
            <person name="Watanabe Y."/>
            <person name="Katano Y."/>
            <person name="Ito N."/>
            <person name="Tsukatani N."/>
            <person name="Ankai A."/>
            <person name="Oguchi A."/>
            <person name="Fukui S."/>
            <person name="Yashiro I."/>
            <person name="Kamata S."/>
            <person name="Hashimoto Y."/>
            <person name="Yamazaki J."/>
            <person name="Taguchi H."/>
            <person name="Tanaka A."/>
            <person name="Koyama T."/>
            <person name="Ichige A."/>
            <person name="Hanya Y."/>
            <person name="Tanikawa S."/>
            <person name="Yamazaki S."/>
            <person name="Fujita N."/>
        </authorList>
    </citation>
    <scope>NUCLEOTIDE SEQUENCE [LARGE SCALE GENOMIC DNA]</scope>
    <source>
        <strain evidence="2">DSM 20338 / JCM 20259 / NCIMB 9735 / NBRC 12172</strain>
    </source>
</reference>
<accession>A0AAN1VSD6</accession>
<organism evidence="1 2">
    <name type="scientific">Tetragenococcus halophilus (strain DSM 20338 / JCM 20259 / NCIMB 9735 / NBRC 12172)</name>
    <name type="common">Pediococcus halophilus</name>
    <dbReference type="NCBI Taxonomy" id="945021"/>
    <lineage>
        <taxon>Bacteria</taxon>
        <taxon>Bacillati</taxon>
        <taxon>Bacillota</taxon>
        <taxon>Bacilli</taxon>
        <taxon>Lactobacillales</taxon>
        <taxon>Enterococcaceae</taxon>
        <taxon>Tetragenococcus</taxon>
    </lineage>
</organism>
<evidence type="ECO:0000313" key="2">
    <source>
        <dbReference type="Proteomes" id="UP000002663"/>
    </source>
</evidence>